<proteinExistence type="predicted"/>
<dbReference type="CDD" id="cd04730">
    <property type="entry name" value="NPD_like"/>
    <property type="match status" value="1"/>
</dbReference>
<name>A0A1Q3ES13_LENED</name>
<sequence>MNSCITTLLGIQTPLVAPPMAGASGGALAAQVTNGGGFGFISAGYQPAETLISELSLARSLLETKSSTGILPVGVGYLGWLLDKMPPKESETLLIAALSANVQAFWFAFGRNLGKWIQYVRDKSPEKCPLIFVQVNSLDEAVHAVENLKADVIVAQGIESGGHGGSYAPPLSELLQNILAQFAGSSQEPCILAAGGLANGSDIALQLGLGAAGVVMGTRFLLSPESKYTDAQREALITARSEDTVRTTAFDQARGTIDWPEGIDGRGLRNDTVSDFEQGISLELIQSKFREGIQNQDHKRFLVWAGTGVGLMSRTMPAKDIVKELHQECEQQLKLSNLERNP</sequence>
<protein>
    <submittedName>
        <fullName evidence="4">2-nitropropane dioxygenase</fullName>
    </submittedName>
</protein>
<gene>
    <name evidence="4" type="ORF">LENED_012224</name>
</gene>
<dbReference type="InterPro" id="IPR013785">
    <property type="entry name" value="Aldolase_TIM"/>
</dbReference>
<keyword evidence="4" id="KW-0223">Dioxygenase</keyword>
<evidence type="ECO:0000256" key="3">
    <source>
        <dbReference type="ARBA" id="ARBA00023002"/>
    </source>
</evidence>
<keyword evidence="1" id="KW-0285">Flavoprotein</keyword>
<evidence type="ECO:0000313" key="5">
    <source>
        <dbReference type="Proteomes" id="UP000188533"/>
    </source>
</evidence>
<dbReference type="Proteomes" id="UP000188533">
    <property type="component" value="Unassembled WGS sequence"/>
</dbReference>
<evidence type="ECO:0000313" key="4">
    <source>
        <dbReference type="EMBL" id="GAW10001.1"/>
    </source>
</evidence>
<evidence type="ECO:0000256" key="1">
    <source>
        <dbReference type="ARBA" id="ARBA00022630"/>
    </source>
</evidence>
<comment type="caution">
    <text evidence="4">The sequence shown here is derived from an EMBL/GenBank/DDBJ whole genome shotgun (WGS) entry which is preliminary data.</text>
</comment>
<reference evidence="4 5" key="2">
    <citation type="submission" date="2017-02" db="EMBL/GenBank/DDBJ databases">
        <title>A genome survey and senescence transcriptome analysis in Lentinula edodes.</title>
        <authorList>
            <person name="Sakamoto Y."/>
            <person name="Nakade K."/>
            <person name="Sato S."/>
            <person name="Yoshida Y."/>
            <person name="Miyazaki K."/>
            <person name="Natsume S."/>
            <person name="Konno N."/>
        </authorList>
    </citation>
    <scope>NUCLEOTIDE SEQUENCE [LARGE SCALE GENOMIC DNA]</scope>
    <source>
        <strain evidence="4 5">NBRC 111202</strain>
    </source>
</reference>
<dbReference type="GO" id="GO:0051213">
    <property type="term" value="F:dioxygenase activity"/>
    <property type="evidence" value="ECO:0007669"/>
    <property type="project" value="UniProtKB-KW"/>
</dbReference>
<dbReference type="AlphaFoldDB" id="A0A1Q3ES13"/>
<reference evidence="4 5" key="1">
    <citation type="submission" date="2016-08" db="EMBL/GenBank/DDBJ databases">
        <authorList>
            <consortium name="Lentinula edodes genome sequencing consortium"/>
            <person name="Sakamoto Y."/>
            <person name="Nakade K."/>
            <person name="Sato S."/>
            <person name="Yoshida Y."/>
            <person name="Miyazaki K."/>
            <person name="Natsume S."/>
            <person name="Konno N."/>
        </authorList>
    </citation>
    <scope>NUCLEOTIDE SEQUENCE [LARGE SCALE GENOMIC DNA]</scope>
    <source>
        <strain evidence="4 5">NBRC 111202</strain>
    </source>
</reference>
<dbReference type="SUPFAM" id="SSF51412">
    <property type="entry name" value="Inosine monophosphate dehydrogenase (IMPDH)"/>
    <property type="match status" value="1"/>
</dbReference>
<keyword evidence="3" id="KW-0560">Oxidoreductase</keyword>
<dbReference type="Pfam" id="PF03060">
    <property type="entry name" value="NMO"/>
    <property type="match status" value="2"/>
</dbReference>
<dbReference type="Gene3D" id="3.20.20.70">
    <property type="entry name" value="Aldolase class I"/>
    <property type="match status" value="1"/>
</dbReference>
<accession>A0A1Q3ES13</accession>
<keyword evidence="5" id="KW-1185">Reference proteome</keyword>
<keyword evidence="2" id="KW-0288">FMN</keyword>
<dbReference type="EMBL" id="BDGU01001498">
    <property type="protein sequence ID" value="GAW10001.1"/>
    <property type="molecule type" value="Genomic_DNA"/>
</dbReference>
<evidence type="ECO:0000256" key="2">
    <source>
        <dbReference type="ARBA" id="ARBA00022643"/>
    </source>
</evidence>
<dbReference type="STRING" id="5353.A0A1Q3ES13"/>
<organism evidence="4 5">
    <name type="scientific">Lentinula edodes</name>
    <name type="common">Shiitake mushroom</name>
    <name type="synonym">Lentinus edodes</name>
    <dbReference type="NCBI Taxonomy" id="5353"/>
    <lineage>
        <taxon>Eukaryota</taxon>
        <taxon>Fungi</taxon>
        <taxon>Dikarya</taxon>
        <taxon>Basidiomycota</taxon>
        <taxon>Agaricomycotina</taxon>
        <taxon>Agaricomycetes</taxon>
        <taxon>Agaricomycetidae</taxon>
        <taxon>Agaricales</taxon>
        <taxon>Marasmiineae</taxon>
        <taxon>Omphalotaceae</taxon>
        <taxon>Lentinula</taxon>
    </lineage>
</organism>
<dbReference type="GO" id="GO:0018580">
    <property type="term" value="F:nitronate monooxygenase activity"/>
    <property type="evidence" value="ECO:0007669"/>
    <property type="project" value="InterPro"/>
</dbReference>
<dbReference type="InterPro" id="IPR004136">
    <property type="entry name" value="NMO"/>
</dbReference>
<dbReference type="PANTHER" id="PTHR32332">
    <property type="entry name" value="2-NITROPROPANE DIOXYGENASE"/>
    <property type="match status" value="1"/>
</dbReference>
<dbReference type="PANTHER" id="PTHR32332:SF31">
    <property type="entry name" value="2-NITROPROPANE DIOXYGENASE FAMILY, PUTATIVE (AFU_ORTHOLOGUE AFUA_2G09850)-RELATED"/>
    <property type="match status" value="1"/>
</dbReference>